<name>A0A7K0C2D0_9ACTN</name>
<protein>
    <submittedName>
        <fullName evidence="6">L-amino acid dehydrogenase</fullName>
        <ecNumber evidence="6">1.4.5.-</ecNumber>
    </submittedName>
</protein>
<dbReference type="EC" id="1.4.5.-" evidence="6"/>
<organism evidence="6 7">
    <name type="scientific">Actinomadura macrotermitis</name>
    <dbReference type="NCBI Taxonomy" id="2585200"/>
    <lineage>
        <taxon>Bacteria</taxon>
        <taxon>Bacillati</taxon>
        <taxon>Actinomycetota</taxon>
        <taxon>Actinomycetes</taxon>
        <taxon>Streptosporangiales</taxon>
        <taxon>Thermomonosporaceae</taxon>
        <taxon>Actinomadura</taxon>
    </lineage>
</organism>
<feature type="binding site" evidence="4">
    <location>
        <position position="231"/>
    </location>
    <ligand>
        <name>FAD</name>
        <dbReference type="ChEBI" id="CHEBI:57692"/>
    </ligand>
</feature>
<dbReference type="AlphaFoldDB" id="A0A7K0C2D0"/>
<dbReference type="InterPro" id="IPR036188">
    <property type="entry name" value="FAD/NAD-bd_sf"/>
</dbReference>
<comment type="similarity">
    <text evidence="2">Belongs to the flavin monoamine oxidase family.</text>
</comment>
<keyword evidence="3 6" id="KW-0560">Oxidoreductase</keyword>
<dbReference type="EMBL" id="WEGH01000003">
    <property type="protein sequence ID" value="MQY06984.1"/>
    <property type="molecule type" value="Genomic_DNA"/>
</dbReference>
<dbReference type="SUPFAM" id="SSF51905">
    <property type="entry name" value="FAD/NAD(P)-binding domain"/>
    <property type="match status" value="1"/>
</dbReference>
<reference evidence="6 7" key="1">
    <citation type="submission" date="2019-10" db="EMBL/GenBank/DDBJ databases">
        <title>Actinomadura rubteroloni sp. nov. and Actinomadura macrotermitis sp. nov., isolated from the gut of fungus growing-termite Macrotermes natalensis.</title>
        <authorList>
            <person name="Benndorf R."/>
            <person name="Martin K."/>
            <person name="Kuefner M."/>
            <person name="De Beer W."/>
            <person name="Kaster A.-K."/>
            <person name="Vollmers J."/>
            <person name="Poulsen M."/>
            <person name="Beemelmanns C."/>
        </authorList>
    </citation>
    <scope>NUCLEOTIDE SEQUENCE [LARGE SCALE GENOMIC DNA]</scope>
    <source>
        <strain evidence="6 7">RB68</strain>
    </source>
</reference>
<feature type="domain" description="Amine oxidase" evidence="5">
    <location>
        <begin position="10"/>
        <end position="443"/>
    </location>
</feature>
<proteinExistence type="inferred from homology"/>
<dbReference type="PRINTS" id="PR00757">
    <property type="entry name" value="AMINEOXDASEF"/>
</dbReference>
<dbReference type="Gene3D" id="3.50.50.60">
    <property type="entry name" value="FAD/NAD(P)-binding domain"/>
    <property type="match status" value="1"/>
</dbReference>
<accession>A0A7K0C2D0</accession>
<sequence>MKAVVVGAGLAGLSAARELQRAGAEVVVLEARGRVGGRVEGGEIEGHPIELGGTWIGEGHSRMHGLVGELGLETFRTWNDEGKMLVRLGGRRVLLDGGKGAVPRLNPVALADLAQGMARFGRLARGVDAARPWTHPKARLLDGQTFETWIRRNLRTPSGRAYFRIAAEAVFSADAGDLSLLHALFYAVSNTDLETLLAVDRGAQQDRVAGGSVLVAERLAAGLDVRLSAPVTEITQDDAGVTVATRAGEVFAADRVVVALPPVLAGRLRYDPPLPAWRDQLTQKLPAGTVVKTFASYPAPFWREQGLNGQVAADIGPVKVTFDVSPPGGGIGVLLGFVEGGEARRWQRLPEEERRRTVIDSFVRFFGPRAARPTAYVEKDWSAEEYTRGCYGAHFAPGVWTGYGDALRPPVGRVHWAGTEYAVEWNGYMEGAVRSGTATAREIVEQQQGSPAGRP</sequence>
<keyword evidence="7" id="KW-1185">Reference proteome</keyword>
<feature type="binding site" evidence="4">
    <location>
        <position position="337"/>
    </location>
    <ligand>
        <name>substrate</name>
    </ligand>
</feature>
<evidence type="ECO:0000256" key="4">
    <source>
        <dbReference type="PIRSR" id="PIRSR601613-1"/>
    </source>
</evidence>
<evidence type="ECO:0000259" key="5">
    <source>
        <dbReference type="Pfam" id="PF01593"/>
    </source>
</evidence>
<feature type="binding site" evidence="4">
    <location>
        <begin position="30"/>
        <end position="31"/>
    </location>
    <ligand>
        <name>FAD</name>
        <dbReference type="ChEBI" id="CHEBI:57692"/>
    </ligand>
</feature>
<dbReference type="InterPro" id="IPR050703">
    <property type="entry name" value="Flavin_MAO"/>
</dbReference>
<dbReference type="GO" id="GO:0016491">
    <property type="term" value="F:oxidoreductase activity"/>
    <property type="evidence" value="ECO:0007669"/>
    <property type="project" value="UniProtKB-KW"/>
</dbReference>
<dbReference type="Pfam" id="PF01593">
    <property type="entry name" value="Amino_oxidase"/>
    <property type="match status" value="1"/>
</dbReference>
<evidence type="ECO:0000313" key="6">
    <source>
        <dbReference type="EMBL" id="MQY06984.1"/>
    </source>
</evidence>
<evidence type="ECO:0000256" key="2">
    <source>
        <dbReference type="ARBA" id="ARBA00005995"/>
    </source>
</evidence>
<dbReference type="PANTHER" id="PTHR43563">
    <property type="entry name" value="AMINE OXIDASE"/>
    <property type="match status" value="1"/>
</dbReference>
<evidence type="ECO:0000313" key="7">
    <source>
        <dbReference type="Proteomes" id="UP000487268"/>
    </source>
</evidence>
<dbReference type="PANTHER" id="PTHR43563:SF1">
    <property type="entry name" value="AMINE OXIDASE [FLAVIN-CONTAINING] B"/>
    <property type="match status" value="1"/>
</dbReference>
<evidence type="ECO:0000256" key="1">
    <source>
        <dbReference type="ARBA" id="ARBA00001974"/>
    </source>
</evidence>
<evidence type="ECO:0000256" key="3">
    <source>
        <dbReference type="ARBA" id="ARBA00023002"/>
    </source>
</evidence>
<comment type="caution">
    <text evidence="6">The sequence shown here is derived from an EMBL/GenBank/DDBJ whole genome shotgun (WGS) entry which is preliminary data.</text>
</comment>
<dbReference type="SUPFAM" id="SSF54373">
    <property type="entry name" value="FAD-linked reductases, C-terminal domain"/>
    <property type="match status" value="1"/>
</dbReference>
<dbReference type="OrthoDB" id="337830at2"/>
<gene>
    <name evidence="6" type="ORF">ACRB68_50810</name>
</gene>
<comment type="cofactor">
    <cofactor evidence="1">
        <name>FAD</name>
        <dbReference type="ChEBI" id="CHEBI:57692"/>
    </cofactor>
</comment>
<feature type="binding site" evidence="4">
    <location>
        <position position="420"/>
    </location>
    <ligand>
        <name>FAD</name>
        <dbReference type="ChEBI" id="CHEBI:57692"/>
    </ligand>
</feature>
<dbReference type="Proteomes" id="UP000487268">
    <property type="component" value="Unassembled WGS sequence"/>
</dbReference>
<dbReference type="InterPro" id="IPR001613">
    <property type="entry name" value="Flavin_amine_oxidase"/>
</dbReference>
<dbReference type="InterPro" id="IPR002937">
    <property type="entry name" value="Amino_oxidase"/>
</dbReference>